<evidence type="ECO:0000256" key="1">
    <source>
        <dbReference type="SAM" id="MobiDB-lite"/>
    </source>
</evidence>
<name>A0ABS9QK78_9HYPH</name>
<organism evidence="2 3">
    <name type="scientific">Mesorhizobium retamae</name>
    <dbReference type="NCBI Taxonomy" id="2912854"/>
    <lineage>
        <taxon>Bacteria</taxon>
        <taxon>Pseudomonadati</taxon>
        <taxon>Pseudomonadota</taxon>
        <taxon>Alphaproteobacteria</taxon>
        <taxon>Hyphomicrobiales</taxon>
        <taxon>Phyllobacteriaceae</taxon>
        <taxon>Mesorhizobium</taxon>
    </lineage>
</organism>
<dbReference type="Proteomes" id="UP001201701">
    <property type="component" value="Unassembled WGS sequence"/>
</dbReference>
<dbReference type="RefSeq" id="WP_239369368.1">
    <property type="nucleotide sequence ID" value="NZ_JAKREW010000030.1"/>
</dbReference>
<dbReference type="EMBL" id="JAKREW010000030">
    <property type="protein sequence ID" value="MCG7507848.1"/>
    <property type="molecule type" value="Genomic_DNA"/>
</dbReference>
<feature type="compositionally biased region" description="Low complexity" evidence="1">
    <location>
        <begin position="32"/>
        <end position="42"/>
    </location>
</feature>
<evidence type="ECO:0000313" key="2">
    <source>
        <dbReference type="EMBL" id="MCG7507848.1"/>
    </source>
</evidence>
<gene>
    <name evidence="2" type="ORF">L4923_22675</name>
</gene>
<protein>
    <recommendedName>
        <fullName evidence="4">Transposase</fullName>
    </recommendedName>
</protein>
<accession>A0ABS9QK78</accession>
<feature type="region of interest" description="Disordered" evidence="1">
    <location>
        <begin position="20"/>
        <end position="42"/>
    </location>
</feature>
<evidence type="ECO:0000313" key="3">
    <source>
        <dbReference type="Proteomes" id="UP001201701"/>
    </source>
</evidence>
<sequence>MAEGFELLAADCEHSMIARAHQHSAEEKGRSGARSRWGSRLSTKSTHGAMAWLRIPTLSGQVFQPEAGHRSDVKPATIPINIRPL</sequence>
<evidence type="ECO:0008006" key="4">
    <source>
        <dbReference type="Google" id="ProtNLM"/>
    </source>
</evidence>
<keyword evidence="3" id="KW-1185">Reference proteome</keyword>
<comment type="caution">
    <text evidence="2">The sequence shown here is derived from an EMBL/GenBank/DDBJ whole genome shotgun (WGS) entry which is preliminary data.</text>
</comment>
<proteinExistence type="predicted"/>
<reference evidence="2 3" key="1">
    <citation type="submission" date="2022-02" db="EMBL/GenBank/DDBJ databases">
        <title>Draft genome sequence of Mezorhizobium retamae strain IRAMC:0171 isolated from Retama raetam nodules.</title>
        <authorList>
            <person name="Bengaied R."/>
            <person name="Sbissi I."/>
            <person name="Huber K."/>
            <person name="Ghodbane F."/>
            <person name="Nouioui I."/>
            <person name="Tarhouni M."/>
            <person name="Gtari M."/>
        </authorList>
    </citation>
    <scope>NUCLEOTIDE SEQUENCE [LARGE SCALE GENOMIC DNA]</scope>
    <source>
        <strain evidence="2 3">IRAMC:0171</strain>
    </source>
</reference>